<feature type="domain" description="Thioredoxin" evidence="6">
    <location>
        <begin position="40"/>
        <end position="202"/>
    </location>
</feature>
<feature type="signal peptide" evidence="5">
    <location>
        <begin position="1"/>
        <end position="27"/>
    </location>
</feature>
<dbReference type="Gene3D" id="3.40.30.10">
    <property type="entry name" value="Glutaredoxin"/>
    <property type="match status" value="1"/>
</dbReference>
<sequence>MPARFSAARRSLVLSAAFAPLAPLVLAACSKPYVFHGVDITGVPYADGFSLTDFNGKTRTLADFAGKVVVMYFGYTQCPDICPASMQVVAQAMDDLGEKARDVQFLFVTVDPERDTPEILKAYVTHFNPTFLALTGTPAQIALTAKDFKVYYKKVPGKTPGSYTMDHTAGFYVFDPKGKIRLFEREGVSAKDLAQDINALIEGH</sequence>
<keyword evidence="3" id="KW-0479">Metal-binding</keyword>
<gene>
    <name evidence="7" type="ordered locus">Tint_2585</name>
</gene>
<accession>D5X609</accession>
<dbReference type="BioCyc" id="TINT75379:TINT_RS12945-MONOMER"/>
<dbReference type="PROSITE" id="PS51352">
    <property type="entry name" value="THIOREDOXIN_2"/>
    <property type="match status" value="1"/>
</dbReference>
<reference evidence="7" key="1">
    <citation type="submission" date="2010-04" db="EMBL/GenBank/DDBJ databases">
        <title>Complete sequence of Thiomonas intermedia K12.</title>
        <authorList>
            <consortium name="US DOE Joint Genome Institute"/>
            <person name="Lucas S."/>
            <person name="Copeland A."/>
            <person name="Lapidus A."/>
            <person name="Cheng J.-F."/>
            <person name="Bruce D."/>
            <person name="Goodwin L."/>
            <person name="Pitluck S."/>
            <person name="Davenport K."/>
            <person name="Detter J.C."/>
            <person name="Han C."/>
            <person name="Tapia R."/>
            <person name="Land M."/>
            <person name="Hauser L."/>
            <person name="Kyrpides N."/>
            <person name="Ovchinnikova G."/>
            <person name="Kerfeld C.A."/>
            <person name="Cannon G.C."/>
            <person name="Heinhorst S."/>
            <person name="Woyke T."/>
        </authorList>
    </citation>
    <scope>NUCLEOTIDE SEQUENCE [LARGE SCALE GENOMIC DNA]</scope>
    <source>
        <strain evidence="7">K12</strain>
    </source>
</reference>
<comment type="similarity">
    <text evidence="1">Belongs to the SCO1/2 family.</text>
</comment>
<dbReference type="PROSITE" id="PS51257">
    <property type="entry name" value="PROKAR_LIPOPROTEIN"/>
    <property type="match status" value="1"/>
</dbReference>
<organism evidence="7">
    <name type="scientific">Thiomonas intermedia (strain K12)</name>
    <name type="common">Thiobacillus intermedius</name>
    <dbReference type="NCBI Taxonomy" id="75379"/>
    <lineage>
        <taxon>Bacteria</taxon>
        <taxon>Pseudomonadati</taxon>
        <taxon>Pseudomonadota</taxon>
        <taxon>Betaproteobacteria</taxon>
        <taxon>Burkholderiales</taxon>
        <taxon>Thiomonas</taxon>
    </lineage>
</organism>
<evidence type="ECO:0000256" key="1">
    <source>
        <dbReference type="ARBA" id="ARBA00010996"/>
    </source>
</evidence>
<dbReference type="InterPro" id="IPR003782">
    <property type="entry name" value="SCO1/SenC"/>
</dbReference>
<feature type="binding site" evidence="3">
    <location>
        <position position="78"/>
    </location>
    <ligand>
        <name>Cu cation</name>
        <dbReference type="ChEBI" id="CHEBI:23378"/>
    </ligand>
</feature>
<evidence type="ECO:0000313" key="7">
    <source>
        <dbReference type="EMBL" id="ADG31926.1"/>
    </source>
</evidence>
<dbReference type="EMBL" id="CP002021">
    <property type="protein sequence ID" value="ADG31926.1"/>
    <property type="molecule type" value="Genomic_DNA"/>
</dbReference>
<evidence type="ECO:0000256" key="5">
    <source>
        <dbReference type="SAM" id="SignalP"/>
    </source>
</evidence>
<dbReference type="KEGG" id="tin:Tint_2585"/>
<evidence type="ECO:0000259" key="6">
    <source>
        <dbReference type="PROSITE" id="PS51352"/>
    </source>
</evidence>
<dbReference type="STRING" id="75379.Tint_2585"/>
<dbReference type="CDD" id="cd02968">
    <property type="entry name" value="SCO"/>
    <property type="match status" value="1"/>
</dbReference>
<keyword evidence="2 3" id="KW-0186">Copper</keyword>
<dbReference type="PANTHER" id="PTHR12151:SF25">
    <property type="entry name" value="LINALOOL DEHYDRATASE_ISOMERASE DOMAIN-CONTAINING PROTEIN"/>
    <property type="match status" value="1"/>
</dbReference>
<evidence type="ECO:0000256" key="2">
    <source>
        <dbReference type="ARBA" id="ARBA00023008"/>
    </source>
</evidence>
<dbReference type="PANTHER" id="PTHR12151">
    <property type="entry name" value="ELECTRON TRANSPORT PROTIN SCO1/SENC FAMILY MEMBER"/>
    <property type="match status" value="1"/>
</dbReference>
<feature type="binding site" evidence="3">
    <location>
        <position position="167"/>
    </location>
    <ligand>
        <name>Cu cation</name>
        <dbReference type="ChEBI" id="CHEBI:23378"/>
    </ligand>
</feature>
<dbReference type="AlphaFoldDB" id="D5X609"/>
<name>D5X609_THIK1</name>
<dbReference type="GO" id="GO:0046872">
    <property type="term" value="F:metal ion binding"/>
    <property type="evidence" value="ECO:0007669"/>
    <property type="project" value="UniProtKB-KW"/>
</dbReference>
<keyword evidence="4" id="KW-1015">Disulfide bond</keyword>
<feature type="chain" id="PRO_5003079936" evidence="5">
    <location>
        <begin position="28"/>
        <end position="204"/>
    </location>
</feature>
<evidence type="ECO:0000256" key="3">
    <source>
        <dbReference type="PIRSR" id="PIRSR603782-1"/>
    </source>
</evidence>
<protein>
    <submittedName>
        <fullName evidence="7">Electron transport protein SCO1/SenC</fullName>
    </submittedName>
</protein>
<dbReference type="eggNOG" id="COG1999">
    <property type="taxonomic scope" value="Bacteria"/>
</dbReference>
<dbReference type="FunFam" id="3.40.30.10:FF:000013">
    <property type="entry name" value="Blast:Protein SCO1 homolog, mitochondrial"/>
    <property type="match status" value="1"/>
</dbReference>
<feature type="disulfide bond" description="Redox-active" evidence="4">
    <location>
        <begin position="78"/>
        <end position="82"/>
    </location>
</feature>
<feature type="binding site" evidence="3">
    <location>
        <position position="82"/>
    </location>
    <ligand>
        <name>Cu cation</name>
        <dbReference type="ChEBI" id="CHEBI:23378"/>
    </ligand>
</feature>
<dbReference type="InterPro" id="IPR013766">
    <property type="entry name" value="Thioredoxin_domain"/>
</dbReference>
<dbReference type="InterPro" id="IPR036249">
    <property type="entry name" value="Thioredoxin-like_sf"/>
</dbReference>
<keyword evidence="5" id="KW-0732">Signal</keyword>
<evidence type="ECO:0000256" key="4">
    <source>
        <dbReference type="PIRSR" id="PIRSR603782-2"/>
    </source>
</evidence>
<proteinExistence type="inferred from homology"/>
<dbReference type="Pfam" id="PF02630">
    <property type="entry name" value="SCO1-SenC"/>
    <property type="match status" value="1"/>
</dbReference>
<dbReference type="HOGENOM" id="CLU_050131_3_0_4"/>
<dbReference type="SUPFAM" id="SSF52833">
    <property type="entry name" value="Thioredoxin-like"/>
    <property type="match status" value="1"/>
</dbReference>